<dbReference type="AlphaFoldDB" id="A0A1I4GMS2"/>
<accession>A0A1I4GMS2</accession>
<proteinExistence type="predicted"/>
<sequence>MNEKCWISETLRADILQHSTDGASARKGHNCVILGVDMETERVIHTREGKSEQAVKKMAIILSAC</sequence>
<evidence type="ECO:0000313" key="2">
    <source>
        <dbReference type="Proteomes" id="UP000199533"/>
    </source>
</evidence>
<keyword evidence="2" id="KW-1185">Reference proteome</keyword>
<dbReference type="RefSeq" id="WP_090703278.1">
    <property type="nucleotide sequence ID" value="NZ_FOSP01000057.1"/>
</dbReference>
<dbReference type="Proteomes" id="UP000199533">
    <property type="component" value="Unassembled WGS sequence"/>
</dbReference>
<name>A0A1I4GMS2_9PROT</name>
<organism evidence="1 2">
    <name type="scientific">Nitrosomonas aestuarii</name>
    <dbReference type="NCBI Taxonomy" id="52441"/>
    <lineage>
        <taxon>Bacteria</taxon>
        <taxon>Pseudomonadati</taxon>
        <taxon>Pseudomonadota</taxon>
        <taxon>Betaproteobacteria</taxon>
        <taxon>Nitrosomonadales</taxon>
        <taxon>Nitrosomonadaceae</taxon>
        <taxon>Nitrosomonas</taxon>
    </lineage>
</organism>
<reference evidence="2" key="1">
    <citation type="submission" date="2016-10" db="EMBL/GenBank/DDBJ databases">
        <authorList>
            <person name="Varghese N."/>
            <person name="Submissions S."/>
        </authorList>
    </citation>
    <scope>NUCLEOTIDE SEQUENCE [LARGE SCALE GENOMIC DNA]</scope>
    <source>
        <strain evidence="2">Nm69</strain>
    </source>
</reference>
<evidence type="ECO:0000313" key="1">
    <source>
        <dbReference type="EMBL" id="SFL30461.1"/>
    </source>
</evidence>
<dbReference type="EMBL" id="FOSP01000057">
    <property type="protein sequence ID" value="SFL30461.1"/>
    <property type="molecule type" value="Genomic_DNA"/>
</dbReference>
<gene>
    <name evidence="1" type="ORF">SAMN05216302_105713</name>
</gene>
<protein>
    <submittedName>
        <fullName evidence="1">Uncharacterized protein</fullName>
    </submittedName>
</protein>